<dbReference type="Ensembl" id="ENSMFAT00000098131.1">
    <property type="protein sequence ID" value="ENSMFAP00000056534.1"/>
    <property type="gene ID" value="ENSMFAG00000064819.1"/>
</dbReference>
<evidence type="ECO:0000313" key="2">
    <source>
        <dbReference type="Proteomes" id="UP000233100"/>
    </source>
</evidence>
<dbReference type="PANTHER" id="PTHR12138:SF162">
    <property type="entry name" value="CHROMOSOME UNDETERMINED SCAFFOLD_275, WHOLE GENOME SHOTGUN SEQUENCE"/>
    <property type="match status" value="1"/>
</dbReference>
<reference evidence="1" key="2">
    <citation type="submission" date="2025-08" db="UniProtKB">
        <authorList>
            <consortium name="Ensembl"/>
        </authorList>
    </citation>
    <scope>IDENTIFICATION</scope>
</reference>
<protein>
    <submittedName>
        <fullName evidence="1">Uncharacterized protein</fullName>
    </submittedName>
</protein>
<name>A0A7N9CY13_MACFA</name>
<dbReference type="PANTHER" id="PTHR12138">
    <property type="entry name" value="PRIMATE-EXPANDED PROTEIN FAMILY"/>
    <property type="match status" value="1"/>
</dbReference>
<dbReference type="AlphaFoldDB" id="A0A7N9CY13"/>
<reference evidence="1 2" key="1">
    <citation type="submission" date="2013-03" db="EMBL/GenBank/DDBJ databases">
        <authorList>
            <person name="Warren W."/>
            <person name="Wilson R.K."/>
        </authorList>
    </citation>
    <scope>NUCLEOTIDE SEQUENCE</scope>
</reference>
<reference evidence="1" key="3">
    <citation type="submission" date="2025-09" db="UniProtKB">
        <authorList>
            <consortium name="Ensembl"/>
        </authorList>
    </citation>
    <scope>IDENTIFICATION</scope>
</reference>
<sequence>FSWLSLPSSCDYRHLQPRPANFCILVETAFDHIGQAGVELPTSGDPPASASQSAGITGVSHRALSMYANCIFFKKVGRQGNPRMNVKSDKTINCITNVCDNLIEVGGRKFH</sequence>
<organism evidence="1 2">
    <name type="scientific">Macaca fascicularis</name>
    <name type="common">Crab-eating macaque</name>
    <name type="synonym">Cynomolgus monkey</name>
    <dbReference type="NCBI Taxonomy" id="9541"/>
    <lineage>
        <taxon>Eukaryota</taxon>
        <taxon>Metazoa</taxon>
        <taxon>Chordata</taxon>
        <taxon>Craniata</taxon>
        <taxon>Vertebrata</taxon>
        <taxon>Euteleostomi</taxon>
        <taxon>Mammalia</taxon>
        <taxon>Eutheria</taxon>
        <taxon>Euarchontoglires</taxon>
        <taxon>Primates</taxon>
        <taxon>Haplorrhini</taxon>
        <taxon>Catarrhini</taxon>
        <taxon>Cercopithecidae</taxon>
        <taxon>Cercopithecinae</taxon>
        <taxon>Macaca</taxon>
    </lineage>
</organism>
<dbReference type="Proteomes" id="UP000233100">
    <property type="component" value="Chromosome 5"/>
</dbReference>
<evidence type="ECO:0000313" key="1">
    <source>
        <dbReference type="Ensembl" id="ENSMFAP00000056534.1"/>
    </source>
</evidence>
<keyword evidence="2" id="KW-1185">Reference proteome</keyword>
<dbReference type="PRINTS" id="PR02045">
    <property type="entry name" value="F138DOMAIN"/>
</dbReference>
<proteinExistence type="predicted"/>
<accession>A0A7N9CY13</accession>
<dbReference type="GeneTree" id="ENSGT00940000164709"/>